<gene>
    <name evidence="2" type="ORF">SUNI508_07828</name>
</gene>
<evidence type="ECO:0000313" key="3">
    <source>
        <dbReference type="Proteomes" id="UP001408356"/>
    </source>
</evidence>
<dbReference type="SUPFAM" id="SSF81901">
    <property type="entry name" value="HCP-like"/>
    <property type="match status" value="1"/>
</dbReference>
<name>A0ABR2UWD1_9PEZI</name>
<dbReference type="Proteomes" id="UP001408356">
    <property type="component" value="Unassembled WGS sequence"/>
</dbReference>
<dbReference type="PANTHER" id="PTHR19959">
    <property type="entry name" value="KINESIN LIGHT CHAIN"/>
    <property type="match status" value="1"/>
</dbReference>
<dbReference type="Pfam" id="PF12770">
    <property type="entry name" value="CHAT"/>
    <property type="match status" value="1"/>
</dbReference>
<dbReference type="InterPro" id="IPR024983">
    <property type="entry name" value="CHAT_dom"/>
</dbReference>
<proteinExistence type="predicted"/>
<dbReference type="Gene3D" id="1.25.40.10">
    <property type="entry name" value="Tetratricopeptide repeat domain"/>
    <property type="match status" value="3"/>
</dbReference>
<evidence type="ECO:0000313" key="2">
    <source>
        <dbReference type="EMBL" id="KAK9418571.1"/>
    </source>
</evidence>
<dbReference type="SUPFAM" id="SSF48452">
    <property type="entry name" value="TPR-like"/>
    <property type="match status" value="1"/>
</dbReference>
<sequence>MMPNGHSDRAALLNTLSIQLRHHYERTAEIDKLEEAIQTARQAVSMPNNSDLAGTLNTLGSGISVRYKRTGVQADLDEAIQTTKRAVEVVPLNDNRRVGFLSNLGIRLGDLYLKSKNIADLEEAIEILGNALEVTPRDHQARPLLLNNLGIRLGHRYHRTEKTTDLDEWINMTRESIELIPETHPSHSPCVANLGLALGKRYERTGSMDDLEDAIRIAKQAVDTVPHNHTRRGQVLFLLSNRIGERFKRTGTRIDLEEAIVVARQSTESTPNNHSNRSDRVHNLAIRLRQRYQFSGMISDLEEAIKMSREAVMADSLSYMSQAGQLNALGINLGLRYERTGTMADLDESIQIARQAAQGVPLGHVYQSGLLNSLSIRLGGRYMRTKSRKDLDEAIHVAQEAIELTPKDHPEREGRLHTLSIHLGLEFNETKAISTLKNALQISRQIVEATPAHFANRSERLDTLATQLGNWYRETREIPDLEAAITMARRAVESTPSNHPDRAGRLRNLGAFLVDRYDRTGVEADLGEANDVFQCALSQDNAPTMVRVQSGLKLLETCSRPQELFEALSLAVSLIPRLTLRSLETADKQHILGQIAGLASSAAAAALQVKKSPYIALSLLEQGRGILSASLEEMRTDVDELYENHSRLAERFDFLRSELDSPIIQKITSSDEYDDVPLQGGGTDRRYDVGTEMEALIAEIRQRPGFEDFLGPPSERNIRSAARYGPIVIVNVSKQRCDTLIVEPNRIWTLPLPKLSKETIDEMAQDYRLEGMGVLRWLWDVVTSPVLDGLGFKHALGDVSCAEWPRIWWIPTGALTVFPLHASGHHGNGSLDTVLDRVISSYSSSVRAIIAGRQHPKAPSSPIRMLLVAMARTPGRAPLSSAAEEITQVCDIFTSESLETIQLHQPAKVDVINHIDRCTVFHFAGHGSVHKWDPAKSQICLEDWIENPLTVADLLKMNLRRRSPFLAYLSACGTGRIKEEKFFDESIHLVRACQVAGFRHVIGTLWEVNDRHCVDMARLTYQEIMRKGLTDDSVSWGLHVATRQLRDDWLGTQGQVAPRPHRDRSVYEDGASLIENVRGEETNQVLRKWHISDSDDEDASPDGPLRWVPYVHFGV</sequence>
<dbReference type="PANTHER" id="PTHR19959:SF119">
    <property type="entry name" value="FUNGAL LIPASE-LIKE DOMAIN-CONTAINING PROTEIN"/>
    <property type="match status" value="1"/>
</dbReference>
<evidence type="ECO:0000259" key="1">
    <source>
        <dbReference type="Pfam" id="PF12770"/>
    </source>
</evidence>
<feature type="domain" description="CHAT" evidence="1">
    <location>
        <begin position="774"/>
        <end position="1113"/>
    </location>
</feature>
<protein>
    <submittedName>
        <fullName evidence="2">CHAT domain-containing protein</fullName>
    </submittedName>
</protein>
<dbReference type="Pfam" id="PF13374">
    <property type="entry name" value="TPR_10"/>
    <property type="match status" value="1"/>
</dbReference>
<dbReference type="EMBL" id="JARVKF010000363">
    <property type="protein sequence ID" value="KAK9418571.1"/>
    <property type="molecule type" value="Genomic_DNA"/>
</dbReference>
<comment type="caution">
    <text evidence="2">The sequence shown here is derived from an EMBL/GenBank/DDBJ whole genome shotgun (WGS) entry which is preliminary data.</text>
</comment>
<reference evidence="2 3" key="1">
    <citation type="journal article" date="2024" name="J. Plant Pathol.">
        <title>Sequence and assembly of the genome of Seiridium unicorne, isolate CBS 538.82, causal agent of cypress canker disease.</title>
        <authorList>
            <person name="Scali E."/>
            <person name="Rocca G.D."/>
            <person name="Danti R."/>
            <person name="Garbelotto M."/>
            <person name="Barberini S."/>
            <person name="Baroncelli R."/>
            <person name="Emiliani G."/>
        </authorList>
    </citation>
    <scope>NUCLEOTIDE SEQUENCE [LARGE SCALE GENOMIC DNA]</scope>
    <source>
        <strain evidence="2 3">BM-138-508</strain>
    </source>
</reference>
<keyword evidence="3" id="KW-1185">Reference proteome</keyword>
<dbReference type="InterPro" id="IPR011990">
    <property type="entry name" value="TPR-like_helical_dom_sf"/>
</dbReference>
<organism evidence="2 3">
    <name type="scientific">Seiridium unicorne</name>
    <dbReference type="NCBI Taxonomy" id="138068"/>
    <lineage>
        <taxon>Eukaryota</taxon>
        <taxon>Fungi</taxon>
        <taxon>Dikarya</taxon>
        <taxon>Ascomycota</taxon>
        <taxon>Pezizomycotina</taxon>
        <taxon>Sordariomycetes</taxon>
        <taxon>Xylariomycetidae</taxon>
        <taxon>Amphisphaeriales</taxon>
        <taxon>Sporocadaceae</taxon>
        <taxon>Seiridium</taxon>
    </lineage>
</organism>
<accession>A0ABR2UWD1</accession>